<dbReference type="PROSITE" id="PS50027">
    <property type="entry name" value="EGF_LAM_2"/>
    <property type="match status" value="1"/>
</dbReference>
<name>A0A443RPF1_9ACAR</name>
<feature type="disulfide bond" evidence="4">
    <location>
        <begin position="248"/>
        <end position="257"/>
    </location>
</feature>
<dbReference type="SUPFAM" id="SSF57196">
    <property type="entry name" value="EGF/Laminin"/>
    <property type="match status" value="1"/>
</dbReference>
<dbReference type="PANTHER" id="PTHR10913">
    <property type="entry name" value="FOLLISTATIN-RELATED"/>
    <property type="match status" value="1"/>
</dbReference>
<accession>A0A443RPF1</accession>
<dbReference type="Gene3D" id="3.30.60.30">
    <property type="match status" value="2"/>
</dbReference>
<protein>
    <recommendedName>
        <fullName evidence="9">Agrin-like protein</fullName>
    </recommendedName>
</protein>
<dbReference type="AlphaFoldDB" id="A0A443RPF1"/>
<dbReference type="Gene3D" id="2.10.25.10">
    <property type="entry name" value="Laminin"/>
    <property type="match status" value="1"/>
</dbReference>
<keyword evidence="8" id="KW-1185">Reference proteome</keyword>
<reference evidence="7 8" key="1">
    <citation type="journal article" date="2018" name="Gigascience">
        <title>Genomes of trombidid mites reveal novel predicted allergens and laterally-transferred genes associated with secondary metabolism.</title>
        <authorList>
            <person name="Dong X."/>
            <person name="Chaisiri K."/>
            <person name="Xia D."/>
            <person name="Armstrong S.D."/>
            <person name="Fang Y."/>
            <person name="Donnelly M.J."/>
            <person name="Kadowaki T."/>
            <person name="McGarry J.W."/>
            <person name="Darby A.C."/>
            <person name="Makepeace B.L."/>
        </authorList>
    </citation>
    <scope>NUCLEOTIDE SEQUENCE [LARGE SCALE GENOMIC DNA]</scope>
    <source>
        <strain evidence="7">UoL-WK</strain>
    </source>
</reference>
<dbReference type="InterPro" id="IPR050653">
    <property type="entry name" value="Prot_Inhib_GrowthFact_Antg"/>
</dbReference>
<evidence type="ECO:0000259" key="6">
    <source>
        <dbReference type="PROSITE" id="PS51465"/>
    </source>
</evidence>
<dbReference type="InterPro" id="IPR002350">
    <property type="entry name" value="Kazal_dom"/>
</dbReference>
<comment type="caution">
    <text evidence="7">The sequence shown here is derived from an EMBL/GenBank/DDBJ whole genome shotgun (WGS) entry which is preliminary data.</text>
</comment>
<evidence type="ECO:0000313" key="7">
    <source>
        <dbReference type="EMBL" id="RWS17130.1"/>
    </source>
</evidence>
<dbReference type="SUPFAM" id="SSF100895">
    <property type="entry name" value="Kazal-type serine protease inhibitors"/>
    <property type="match status" value="2"/>
</dbReference>
<organism evidence="7 8">
    <name type="scientific">Dinothrombium tinctorium</name>
    <dbReference type="NCBI Taxonomy" id="1965070"/>
    <lineage>
        <taxon>Eukaryota</taxon>
        <taxon>Metazoa</taxon>
        <taxon>Ecdysozoa</taxon>
        <taxon>Arthropoda</taxon>
        <taxon>Chelicerata</taxon>
        <taxon>Arachnida</taxon>
        <taxon>Acari</taxon>
        <taxon>Acariformes</taxon>
        <taxon>Trombidiformes</taxon>
        <taxon>Prostigmata</taxon>
        <taxon>Anystina</taxon>
        <taxon>Parasitengona</taxon>
        <taxon>Trombidioidea</taxon>
        <taxon>Trombidiidae</taxon>
        <taxon>Dinothrombium</taxon>
    </lineage>
</organism>
<dbReference type="PROSITE" id="PS51465">
    <property type="entry name" value="KAZAL_2"/>
    <property type="match status" value="2"/>
</dbReference>
<dbReference type="InterPro" id="IPR002049">
    <property type="entry name" value="LE_dom"/>
</dbReference>
<dbReference type="GO" id="GO:0005576">
    <property type="term" value="C:extracellular region"/>
    <property type="evidence" value="ECO:0007669"/>
    <property type="project" value="TreeGrafter"/>
</dbReference>
<feature type="domain" description="Laminin EGF-like" evidence="5">
    <location>
        <begin position="227"/>
        <end position="273"/>
    </location>
</feature>
<dbReference type="Proteomes" id="UP000285301">
    <property type="component" value="Unassembled WGS sequence"/>
</dbReference>
<dbReference type="GO" id="GO:0030154">
    <property type="term" value="P:cell differentiation"/>
    <property type="evidence" value="ECO:0007669"/>
    <property type="project" value="TreeGrafter"/>
</dbReference>
<gene>
    <name evidence="7" type="ORF">B4U79_06854</name>
</gene>
<sequence>MSCKHGARCENGNCICPTDCTNGVFEPICANDGNTYKNECELRKFACIKELDLRALFYGQCDDSDDDTNSFRFPEDLGSGDSGVEEWETEVGYPKASVDRTVSHQVREEDSCDKLDCLFGAICKYTNDGIPFCECDFDCDAIEKRGEKRKDVCGSDGRVYGSECVLKEESCKRQINIETREDGFCRTESDYNKSGNGRNPFAVSMIEKESFTDKECFCNKHGSYYACSCNRFGSLREDCDQTTGQCTCKSGVLGTKCTTCPPDRVLTEQGCIHEIVVQPSARKCIDLKCGFGSVCRETGKYSQCVCDFECPDKTPSEAIILAELIIDSGI</sequence>
<dbReference type="Pfam" id="PF00053">
    <property type="entry name" value="EGF_laminin"/>
    <property type="match status" value="1"/>
</dbReference>
<dbReference type="EMBL" id="NCKU01000116">
    <property type="protein sequence ID" value="RWS17130.1"/>
    <property type="molecule type" value="Genomic_DNA"/>
</dbReference>
<feature type="non-terminal residue" evidence="7">
    <location>
        <position position="330"/>
    </location>
</feature>
<keyword evidence="1" id="KW-0646">Protease inhibitor</keyword>
<keyword evidence="4" id="KW-0424">Laminin EGF-like domain</keyword>
<dbReference type="CDD" id="cd00055">
    <property type="entry name" value="EGF_Lam"/>
    <property type="match status" value="1"/>
</dbReference>
<evidence type="ECO:0000256" key="1">
    <source>
        <dbReference type="ARBA" id="ARBA00022690"/>
    </source>
</evidence>
<evidence type="ECO:0000256" key="2">
    <source>
        <dbReference type="ARBA" id="ARBA00022900"/>
    </source>
</evidence>
<proteinExistence type="predicted"/>
<dbReference type="CDD" id="cd00104">
    <property type="entry name" value="KAZAL_FS"/>
    <property type="match status" value="2"/>
</dbReference>
<keyword evidence="2" id="KW-0722">Serine protease inhibitor</keyword>
<feature type="domain" description="Kazal-like" evidence="6">
    <location>
        <begin position="134"/>
        <end position="187"/>
    </location>
</feature>
<dbReference type="Pfam" id="PF07648">
    <property type="entry name" value="Kazal_2"/>
    <property type="match status" value="2"/>
</dbReference>
<evidence type="ECO:0000259" key="5">
    <source>
        <dbReference type="PROSITE" id="PS50027"/>
    </source>
</evidence>
<evidence type="ECO:0000256" key="4">
    <source>
        <dbReference type="PROSITE-ProRule" id="PRU00460"/>
    </source>
</evidence>
<keyword evidence="3 4" id="KW-1015">Disulfide bond</keyword>
<dbReference type="PANTHER" id="PTHR10913:SF45">
    <property type="entry name" value="FOLLISTATIN, ISOFORM A-RELATED"/>
    <property type="match status" value="1"/>
</dbReference>
<feature type="domain" description="Kazal-like" evidence="6">
    <location>
        <begin position="1"/>
        <end position="63"/>
    </location>
</feature>
<dbReference type="OrthoDB" id="6516407at2759"/>
<comment type="caution">
    <text evidence="4">Lacks conserved residue(s) required for the propagation of feature annotation.</text>
</comment>
<evidence type="ECO:0008006" key="9">
    <source>
        <dbReference type="Google" id="ProtNLM"/>
    </source>
</evidence>
<evidence type="ECO:0000256" key="3">
    <source>
        <dbReference type="ARBA" id="ARBA00023157"/>
    </source>
</evidence>
<dbReference type="STRING" id="1965070.A0A443RPF1"/>
<evidence type="ECO:0000313" key="8">
    <source>
        <dbReference type="Proteomes" id="UP000285301"/>
    </source>
</evidence>
<dbReference type="InterPro" id="IPR036058">
    <property type="entry name" value="Kazal_dom_sf"/>
</dbReference>
<feature type="disulfide bond" evidence="4">
    <location>
        <begin position="229"/>
        <end position="246"/>
    </location>
</feature>
<dbReference type="SMART" id="SM00280">
    <property type="entry name" value="KAZAL"/>
    <property type="match status" value="2"/>
</dbReference>
<feature type="disulfide bond" evidence="4">
    <location>
        <begin position="227"/>
        <end position="239"/>
    </location>
</feature>